<dbReference type="InterPro" id="IPR016980">
    <property type="entry name" value="S-AdoMet-dep_MeTrfase_Alr7345"/>
</dbReference>
<keyword evidence="3" id="KW-1185">Reference proteome</keyword>
<protein>
    <recommendedName>
        <fullName evidence="4">Methyltransferase</fullName>
    </recommendedName>
</protein>
<dbReference type="Proteomes" id="UP000016568">
    <property type="component" value="Unassembled WGS sequence"/>
</dbReference>
<evidence type="ECO:0000313" key="2">
    <source>
        <dbReference type="EMBL" id="GAD50802.1"/>
    </source>
</evidence>
<accession>U2YQ67</accession>
<dbReference type="PIRSF" id="PIRSF031679">
    <property type="entry name" value="Mtase_Alr7345_prd"/>
    <property type="match status" value="1"/>
</dbReference>
<dbReference type="KEGG" id="ntd:EGO55_10875"/>
<dbReference type="Gene3D" id="3.40.50.150">
    <property type="entry name" value="Vaccinia Virus protein VP39"/>
    <property type="match status" value="1"/>
</dbReference>
<feature type="chain" id="PRO_5030177802" description="Methyltransferase" evidence="1">
    <location>
        <begin position="22"/>
        <end position="280"/>
    </location>
</feature>
<reference evidence="2 3" key="1">
    <citation type="submission" date="2013-09" db="EMBL/GenBank/DDBJ databases">
        <title>Whole genome shotgun sequence of Novosphingobium tardaugens NBRC 16725.</title>
        <authorList>
            <person name="Isaki S."/>
            <person name="Hosoyama A."/>
            <person name="Tsuchikane K."/>
            <person name="Katsumata H."/>
            <person name="Ando Y."/>
            <person name="Yamazaki S."/>
            <person name="Fujita N."/>
        </authorList>
    </citation>
    <scope>NUCLEOTIDE SEQUENCE [LARGE SCALE GENOMIC DNA]</scope>
    <source>
        <strain evidence="2 3">NBRC 16725</strain>
    </source>
</reference>
<proteinExistence type="predicted"/>
<dbReference type="RefSeq" id="WP_021691620.1">
    <property type="nucleotide sequence ID" value="NZ_BASZ01000012.1"/>
</dbReference>
<dbReference type="OrthoDB" id="9801692at2"/>
<evidence type="ECO:0000256" key="1">
    <source>
        <dbReference type="SAM" id="SignalP"/>
    </source>
</evidence>
<organism evidence="2 3">
    <name type="scientific">Caenibius tardaugens NBRC 16725</name>
    <dbReference type="NCBI Taxonomy" id="1219035"/>
    <lineage>
        <taxon>Bacteria</taxon>
        <taxon>Pseudomonadati</taxon>
        <taxon>Pseudomonadota</taxon>
        <taxon>Alphaproteobacteria</taxon>
        <taxon>Sphingomonadales</taxon>
        <taxon>Erythrobacteraceae</taxon>
        <taxon>Caenibius</taxon>
    </lineage>
</organism>
<dbReference type="SUPFAM" id="SSF53335">
    <property type="entry name" value="S-adenosyl-L-methionine-dependent methyltransferases"/>
    <property type="match status" value="1"/>
</dbReference>
<sequence>MRRFLVMMTAVFGLSSPPLVAEEPAAADPPVCAACEAVMELALADPRRTDDRARDAYRHPAATLAFFRVVPGMTVVDYAPSGGWWTRILVPYLGKDGHYIGLNPDVRQGDEQQKRYFGGLGAAFPAKAAEWTGVPASRIAAYNADDVPAARNGTVDRVLMFRMLHNLQRMGLLDAELATIHRLLKPDGLLGIEQHRAKADAPDAYVDGSKGYLRQADVIRRVEAQGFKLVAASEINANAADSADYPEGVWELPPSLRTKREELKAIGESDRMTLLFRKTS</sequence>
<evidence type="ECO:0000313" key="3">
    <source>
        <dbReference type="Proteomes" id="UP000016568"/>
    </source>
</evidence>
<dbReference type="eggNOG" id="COG4798">
    <property type="taxonomic scope" value="Bacteria"/>
</dbReference>
<dbReference type="EMBL" id="BASZ01000012">
    <property type="protein sequence ID" value="GAD50802.1"/>
    <property type="molecule type" value="Genomic_DNA"/>
</dbReference>
<feature type="signal peptide" evidence="1">
    <location>
        <begin position="1"/>
        <end position="21"/>
    </location>
</feature>
<keyword evidence="1" id="KW-0732">Signal</keyword>
<dbReference type="InterPro" id="IPR029063">
    <property type="entry name" value="SAM-dependent_MTases_sf"/>
</dbReference>
<evidence type="ECO:0008006" key="4">
    <source>
        <dbReference type="Google" id="ProtNLM"/>
    </source>
</evidence>
<dbReference type="AlphaFoldDB" id="U2YQ67"/>
<comment type="caution">
    <text evidence="2">The sequence shown here is derived from an EMBL/GenBank/DDBJ whole genome shotgun (WGS) entry which is preliminary data.</text>
</comment>
<gene>
    <name evidence="2" type="ORF">NT2_12_00660</name>
</gene>
<name>U2YQ67_9SPHN</name>